<dbReference type="RefSeq" id="WP_380623742.1">
    <property type="nucleotide sequence ID" value="NZ_JBHSDK010000028.1"/>
</dbReference>
<dbReference type="Proteomes" id="UP001595823">
    <property type="component" value="Unassembled WGS sequence"/>
</dbReference>
<dbReference type="InterPro" id="IPR029032">
    <property type="entry name" value="AhpD-like"/>
</dbReference>
<feature type="domain" description="Carboxymuconolactone decarboxylase-like" evidence="1">
    <location>
        <begin position="13"/>
        <end position="94"/>
    </location>
</feature>
<gene>
    <name evidence="2" type="ORF">ACFPET_18095</name>
</gene>
<dbReference type="InterPro" id="IPR004675">
    <property type="entry name" value="AhpD_core"/>
</dbReference>
<comment type="caution">
    <text evidence="2">The sequence shown here is derived from an EMBL/GenBank/DDBJ whole genome shotgun (WGS) entry which is preliminary data.</text>
</comment>
<dbReference type="NCBIfam" id="TIGR00778">
    <property type="entry name" value="ahpD_dom"/>
    <property type="match status" value="1"/>
</dbReference>
<dbReference type="Pfam" id="PF02627">
    <property type="entry name" value="CMD"/>
    <property type="match status" value="1"/>
</dbReference>
<dbReference type="EMBL" id="JBHSDK010000028">
    <property type="protein sequence ID" value="MFC4337118.1"/>
    <property type="molecule type" value="Genomic_DNA"/>
</dbReference>
<dbReference type="SUPFAM" id="SSF69118">
    <property type="entry name" value="AhpD-like"/>
    <property type="match status" value="1"/>
</dbReference>
<protein>
    <submittedName>
        <fullName evidence="2">Carboxymuconolactone decarboxylase family protein</fullName>
    </submittedName>
</protein>
<keyword evidence="3" id="KW-1185">Reference proteome</keyword>
<name>A0ABV8U351_9ACTN</name>
<accession>A0ABV8U351</accession>
<proteinExistence type="predicted"/>
<dbReference type="Gene3D" id="1.20.1290.10">
    <property type="entry name" value="AhpD-like"/>
    <property type="match status" value="1"/>
</dbReference>
<dbReference type="PANTHER" id="PTHR34846">
    <property type="entry name" value="4-CARBOXYMUCONOLACTONE DECARBOXYLASE FAMILY PROTEIN (AFU_ORTHOLOGUE AFUA_6G11590)"/>
    <property type="match status" value="1"/>
</dbReference>
<evidence type="ECO:0000313" key="2">
    <source>
        <dbReference type="EMBL" id="MFC4337118.1"/>
    </source>
</evidence>
<dbReference type="InterPro" id="IPR003779">
    <property type="entry name" value="CMD-like"/>
</dbReference>
<organism evidence="2 3">
    <name type="scientific">Salininema proteolyticum</name>
    <dbReference type="NCBI Taxonomy" id="1607685"/>
    <lineage>
        <taxon>Bacteria</taxon>
        <taxon>Bacillati</taxon>
        <taxon>Actinomycetota</taxon>
        <taxon>Actinomycetes</taxon>
        <taxon>Glycomycetales</taxon>
        <taxon>Glycomycetaceae</taxon>
        <taxon>Salininema</taxon>
    </lineage>
</organism>
<evidence type="ECO:0000313" key="3">
    <source>
        <dbReference type="Proteomes" id="UP001595823"/>
    </source>
</evidence>
<evidence type="ECO:0000259" key="1">
    <source>
        <dbReference type="Pfam" id="PF02627"/>
    </source>
</evidence>
<reference evidence="3" key="1">
    <citation type="journal article" date="2019" name="Int. J. Syst. Evol. Microbiol.">
        <title>The Global Catalogue of Microorganisms (GCM) 10K type strain sequencing project: providing services to taxonomists for standard genome sequencing and annotation.</title>
        <authorList>
            <consortium name="The Broad Institute Genomics Platform"/>
            <consortium name="The Broad Institute Genome Sequencing Center for Infectious Disease"/>
            <person name="Wu L."/>
            <person name="Ma J."/>
        </authorList>
    </citation>
    <scope>NUCLEOTIDE SEQUENCE [LARGE SCALE GENOMIC DNA]</scope>
    <source>
        <strain evidence="3">IBRC-M 10908</strain>
    </source>
</reference>
<dbReference type="PANTHER" id="PTHR34846:SF7">
    <property type="entry name" value="BLL7811 PROTEIN"/>
    <property type="match status" value="1"/>
</dbReference>
<sequence length="151" mass="16380">MEPRMKHPAFVLPETQSAVNGLVKVINSTDVPESTLELVHMRASQINGCAACVDFGVQKAKKNGESDERLHSVAVWRESPLFTEAERAALALTESATRIADRPDSVSDEVWDAAAGNFNEEQLSAILLMIGMTNLANRLNVPIRLPAGQAL</sequence>